<evidence type="ECO:0000256" key="7">
    <source>
        <dbReference type="ARBA" id="ARBA00023150"/>
    </source>
</evidence>
<keyword evidence="3" id="KW-0479">Metal-binding</keyword>
<accession>A0ABR7MD28</accession>
<keyword evidence="10" id="KW-1185">Reference proteome</keyword>
<dbReference type="Proteomes" id="UP000765802">
    <property type="component" value="Unassembled WGS sequence"/>
</dbReference>
<evidence type="ECO:0000256" key="4">
    <source>
        <dbReference type="ARBA" id="ARBA00022741"/>
    </source>
</evidence>
<dbReference type="EMBL" id="MBUA01000030">
    <property type="protein sequence ID" value="MBC6492935.1"/>
    <property type="molecule type" value="Genomic_DNA"/>
</dbReference>
<keyword evidence="7" id="KW-0501">Molybdenum cofactor biosynthesis</keyword>
<evidence type="ECO:0000313" key="10">
    <source>
        <dbReference type="Proteomes" id="UP000765802"/>
    </source>
</evidence>
<dbReference type="Pfam" id="PF12804">
    <property type="entry name" value="NTP_transf_3"/>
    <property type="match status" value="1"/>
</dbReference>
<dbReference type="RefSeq" id="WP_187258256.1">
    <property type="nucleotide sequence ID" value="NZ_JBHULF010000005.1"/>
</dbReference>
<protein>
    <recommendedName>
        <fullName evidence="8">MobA-like NTP transferase domain-containing protein</fullName>
    </recommendedName>
</protein>
<name>A0ABR7MD28_9BACT</name>
<dbReference type="InterPro" id="IPR025877">
    <property type="entry name" value="MobA-like_NTP_Trfase"/>
</dbReference>
<dbReference type="InterPro" id="IPR029044">
    <property type="entry name" value="Nucleotide-diphossugar_trans"/>
</dbReference>
<comment type="caution">
    <text evidence="9">The sequence shown here is derived from an EMBL/GenBank/DDBJ whole genome shotgun (WGS) entry which is preliminary data.</text>
</comment>
<feature type="domain" description="MobA-like NTP transferase" evidence="8">
    <location>
        <begin position="3"/>
        <end position="150"/>
    </location>
</feature>
<dbReference type="PANTHER" id="PTHR19136">
    <property type="entry name" value="MOLYBDENUM COFACTOR GUANYLYLTRANSFERASE"/>
    <property type="match status" value="1"/>
</dbReference>
<evidence type="ECO:0000256" key="6">
    <source>
        <dbReference type="ARBA" id="ARBA00023134"/>
    </source>
</evidence>
<evidence type="ECO:0000256" key="2">
    <source>
        <dbReference type="ARBA" id="ARBA00022679"/>
    </source>
</evidence>
<evidence type="ECO:0000259" key="8">
    <source>
        <dbReference type="Pfam" id="PF12804"/>
    </source>
</evidence>
<evidence type="ECO:0000313" key="9">
    <source>
        <dbReference type="EMBL" id="MBC6492935.1"/>
    </source>
</evidence>
<dbReference type="SUPFAM" id="SSF53448">
    <property type="entry name" value="Nucleotide-diphospho-sugar transferases"/>
    <property type="match status" value="1"/>
</dbReference>
<organism evidence="9 10">
    <name type="scientific">Flavihumibacter stibioxidans</name>
    <dbReference type="NCBI Taxonomy" id="1834163"/>
    <lineage>
        <taxon>Bacteria</taxon>
        <taxon>Pseudomonadati</taxon>
        <taxon>Bacteroidota</taxon>
        <taxon>Chitinophagia</taxon>
        <taxon>Chitinophagales</taxon>
        <taxon>Chitinophagaceae</taxon>
        <taxon>Flavihumibacter</taxon>
    </lineage>
</organism>
<proteinExistence type="predicted"/>
<evidence type="ECO:0000256" key="3">
    <source>
        <dbReference type="ARBA" id="ARBA00022723"/>
    </source>
</evidence>
<sequence>MIAVILCGGESSRMGSDKGLLTLQSDTWARTIANQMAAAVPVPVYVSVRPDQYEFYRADFPESQIISDSYKIKVKGPLKGLLSVHEKFPGEDLLVVACDMPLMNAATIRILYEAYLANPDHDAWIFTNDAEPEPLCAIYGAGGLSRIFRLGRSGSLEKQSMKYVISLLFSHAIPIKPEWLKFFQNFNAPSDLNEL</sequence>
<keyword evidence="5" id="KW-0460">Magnesium</keyword>
<dbReference type="PANTHER" id="PTHR19136:SF81">
    <property type="entry name" value="MOLYBDENUM COFACTOR GUANYLYLTRANSFERASE"/>
    <property type="match status" value="1"/>
</dbReference>
<dbReference type="Gene3D" id="3.90.550.10">
    <property type="entry name" value="Spore Coat Polysaccharide Biosynthesis Protein SpsA, Chain A"/>
    <property type="match status" value="1"/>
</dbReference>
<keyword evidence="1" id="KW-0963">Cytoplasm</keyword>
<evidence type="ECO:0000256" key="1">
    <source>
        <dbReference type="ARBA" id="ARBA00022490"/>
    </source>
</evidence>
<reference evidence="9 10" key="1">
    <citation type="submission" date="2016-07" db="EMBL/GenBank/DDBJ databases">
        <title>Genome analysis of Flavihumibacter stibioxidans YS-17.</title>
        <authorList>
            <person name="Shi K."/>
            <person name="Han Y."/>
            <person name="Wang G."/>
        </authorList>
    </citation>
    <scope>NUCLEOTIDE SEQUENCE [LARGE SCALE GENOMIC DNA]</scope>
    <source>
        <strain evidence="9 10">YS-17</strain>
    </source>
</reference>
<keyword evidence="4" id="KW-0547">Nucleotide-binding</keyword>
<dbReference type="CDD" id="cd02503">
    <property type="entry name" value="MobA"/>
    <property type="match status" value="1"/>
</dbReference>
<keyword evidence="2" id="KW-0808">Transferase</keyword>
<dbReference type="InterPro" id="IPR013482">
    <property type="entry name" value="Molybde_CF_guanTrfase"/>
</dbReference>
<gene>
    <name evidence="9" type="ORF">BC349_17905</name>
</gene>
<evidence type="ECO:0000256" key="5">
    <source>
        <dbReference type="ARBA" id="ARBA00022842"/>
    </source>
</evidence>
<keyword evidence="6" id="KW-0342">GTP-binding</keyword>